<sequence>MNVKGSNEILIVPVDFPDFPGDSGLLEQLEYDKKWLTNWYDYFSTGQSQFNVTTINRWFRMSQNRSGYPTNAKSIDAYGNDANLRQGNQAQAFIDEITKEIDLRKFSTIYLFYPDGEYALGDLIVRSHTFKVKEGEVLLNFFSWGRNLEGMETLKWSYYIHETMHDLGILGHAPGNGWPLGIMTTQSGISYALNPWEQFLLDWLPPEQIYCDEARTLKPVTLSLSPVEREDKQTKMAVIKLSPTRAIVVESHGIDKWSNFKFGDREFPPGFYSVMAYIVDLDKAVRPPGLSDGSSSSNDDWAWAVWQKVDGGSSNRFNTSVGDRKNLGDYVAVLGDSFVIEGVRIKFVSTGDYETIEITKL</sequence>
<dbReference type="EMBL" id="CAFAAT010000062">
    <property type="protein sequence ID" value="CAB4806481.1"/>
    <property type="molecule type" value="Genomic_DNA"/>
</dbReference>
<evidence type="ECO:0000313" key="1">
    <source>
        <dbReference type="EMBL" id="CAB4806481.1"/>
    </source>
</evidence>
<name>A0A6J6YAG8_9ZZZZ</name>
<proteinExistence type="predicted"/>
<dbReference type="AlphaFoldDB" id="A0A6J6YAG8"/>
<protein>
    <submittedName>
        <fullName evidence="1">Unannotated protein</fullName>
    </submittedName>
</protein>
<reference evidence="1" key="1">
    <citation type="submission" date="2020-05" db="EMBL/GenBank/DDBJ databases">
        <authorList>
            <person name="Chiriac C."/>
            <person name="Salcher M."/>
            <person name="Ghai R."/>
            <person name="Kavagutti S V."/>
        </authorList>
    </citation>
    <scope>NUCLEOTIDE SEQUENCE</scope>
</reference>
<accession>A0A6J6YAG8</accession>
<organism evidence="1">
    <name type="scientific">freshwater metagenome</name>
    <dbReference type="NCBI Taxonomy" id="449393"/>
    <lineage>
        <taxon>unclassified sequences</taxon>
        <taxon>metagenomes</taxon>
        <taxon>ecological metagenomes</taxon>
    </lineage>
</organism>
<gene>
    <name evidence="1" type="ORF">UFOPK3083_00651</name>
</gene>